<dbReference type="Gene3D" id="3.90.79.10">
    <property type="entry name" value="Nucleoside Triphosphate Pyrophosphohydrolase"/>
    <property type="match status" value="1"/>
</dbReference>
<evidence type="ECO:0000256" key="3">
    <source>
        <dbReference type="ARBA" id="ARBA00022723"/>
    </source>
</evidence>
<dbReference type="Pfam" id="PF00293">
    <property type="entry name" value="NUDIX"/>
    <property type="match status" value="1"/>
</dbReference>
<proteinExistence type="predicted"/>
<dbReference type="InterPro" id="IPR000086">
    <property type="entry name" value="NUDIX_hydrolase_dom"/>
</dbReference>
<keyword evidence="6" id="KW-0464">Manganese</keyword>
<comment type="cofactor">
    <cofactor evidence="1">
        <name>Mn(2+)</name>
        <dbReference type="ChEBI" id="CHEBI:29035"/>
    </cofactor>
</comment>
<dbReference type="RefSeq" id="WP_200502976.1">
    <property type="nucleotide sequence ID" value="NZ_JAEDAJ010000006.1"/>
</dbReference>
<evidence type="ECO:0000256" key="4">
    <source>
        <dbReference type="ARBA" id="ARBA00022801"/>
    </source>
</evidence>
<dbReference type="InterPro" id="IPR015797">
    <property type="entry name" value="NUDIX_hydrolase-like_dom_sf"/>
</dbReference>
<feature type="region of interest" description="Disordered" evidence="7">
    <location>
        <begin position="1"/>
        <end position="49"/>
    </location>
</feature>
<evidence type="ECO:0000256" key="5">
    <source>
        <dbReference type="ARBA" id="ARBA00022842"/>
    </source>
</evidence>
<feature type="compositionally biased region" description="Gly residues" evidence="7">
    <location>
        <begin position="1"/>
        <end position="12"/>
    </location>
</feature>
<protein>
    <submittedName>
        <fullName evidence="9">CoA pyrophosphatase</fullName>
    </submittedName>
</protein>
<feature type="domain" description="Nudix hydrolase" evidence="8">
    <location>
        <begin position="52"/>
        <end position="195"/>
    </location>
</feature>
<dbReference type="PROSITE" id="PS51462">
    <property type="entry name" value="NUDIX"/>
    <property type="match status" value="1"/>
</dbReference>
<keyword evidence="3" id="KW-0479">Metal-binding</keyword>
<gene>
    <name evidence="9" type="ORF">I8D64_11835</name>
</gene>
<dbReference type="InterPro" id="IPR045121">
    <property type="entry name" value="CoAse"/>
</dbReference>
<evidence type="ECO:0000256" key="7">
    <source>
        <dbReference type="SAM" id="MobiDB-lite"/>
    </source>
</evidence>
<sequence>MSGADGARGTGAGADAPDRSDLPGFLRPLAERARAGDHTLALPRSPGPPREITRRSAVLLLVSGASLEEAELVVEERGHRMRSQPGQFALPGGGVEPEDADVRATALREAREEIGLDAGQVHVLGEFAPIRMPWRGQVVHPVAAWAPRPPDLAVGDPVEVERVVRLPLVGPDSLTDPSCRFMGSFDGRAVGPVFSLSQDRFVWGFTAMLVEGALEIMGLAPDDAAREARAAAGRAADASDERSAVPAAPPRIEIPPERRRESPRA</sequence>
<comment type="caution">
    <text evidence="9">The sequence shown here is derived from an EMBL/GenBank/DDBJ whole genome shotgun (WGS) entry which is preliminary data.</text>
</comment>
<accession>A0ABS1BBS9</accession>
<reference evidence="9 10" key="1">
    <citation type="submission" date="2020-12" db="EMBL/GenBank/DDBJ databases">
        <title>Brachybacterium sp. MASK1Z-5, whole genome shotgun sequence.</title>
        <authorList>
            <person name="Tuo L."/>
        </authorList>
    </citation>
    <scope>NUCLEOTIDE SEQUENCE [LARGE SCALE GENOMIC DNA]</scope>
    <source>
        <strain evidence="9 10">MASK1Z-5</strain>
    </source>
</reference>
<evidence type="ECO:0000313" key="10">
    <source>
        <dbReference type="Proteomes" id="UP000612352"/>
    </source>
</evidence>
<dbReference type="EMBL" id="JAEDAJ010000006">
    <property type="protein sequence ID" value="MBK0332088.1"/>
    <property type="molecule type" value="Genomic_DNA"/>
</dbReference>
<evidence type="ECO:0000256" key="1">
    <source>
        <dbReference type="ARBA" id="ARBA00001936"/>
    </source>
</evidence>
<dbReference type="CDD" id="cd03426">
    <property type="entry name" value="NUDIX_CoAse_Nudt7"/>
    <property type="match status" value="1"/>
</dbReference>
<feature type="compositionally biased region" description="Basic and acidic residues" evidence="7">
    <location>
        <begin position="254"/>
        <end position="265"/>
    </location>
</feature>
<keyword evidence="4" id="KW-0378">Hydrolase</keyword>
<dbReference type="PANTHER" id="PTHR12992">
    <property type="entry name" value="NUDIX HYDROLASE"/>
    <property type="match status" value="1"/>
</dbReference>
<evidence type="ECO:0000256" key="6">
    <source>
        <dbReference type="ARBA" id="ARBA00023211"/>
    </source>
</evidence>
<evidence type="ECO:0000256" key="2">
    <source>
        <dbReference type="ARBA" id="ARBA00001946"/>
    </source>
</evidence>
<name>A0ABS1BBS9_9MICO</name>
<feature type="region of interest" description="Disordered" evidence="7">
    <location>
        <begin position="225"/>
        <end position="265"/>
    </location>
</feature>
<evidence type="ECO:0000259" key="8">
    <source>
        <dbReference type="PROSITE" id="PS51462"/>
    </source>
</evidence>
<keyword evidence="5" id="KW-0460">Magnesium</keyword>
<dbReference type="Proteomes" id="UP000612352">
    <property type="component" value="Unassembled WGS sequence"/>
</dbReference>
<organism evidence="9 10">
    <name type="scientific">Brachybacterium halotolerans</name>
    <dbReference type="NCBI Taxonomy" id="2795215"/>
    <lineage>
        <taxon>Bacteria</taxon>
        <taxon>Bacillati</taxon>
        <taxon>Actinomycetota</taxon>
        <taxon>Actinomycetes</taxon>
        <taxon>Micrococcales</taxon>
        <taxon>Dermabacteraceae</taxon>
        <taxon>Brachybacterium</taxon>
    </lineage>
</organism>
<dbReference type="SUPFAM" id="SSF55811">
    <property type="entry name" value="Nudix"/>
    <property type="match status" value="1"/>
</dbReference>
<dbReference type="PANTHER" id="PTHR12992:SF11">
    <property type="entry name" value="MITOCHONDRIAL COENZYME A DIPHOSPHATASE NUDT8"/>
    <property type="match status" value="1"/>
</dbReference>
<comment type="cofactor">
    <cofactor evidence="2">
        <name>Mg(2+)</name>
        <dbReference type="ChEBI" id="CHEBI:18420"/>
    </cofactor>
</comment>
<evidence type="ECO:0000313" key="9">
    <source>
        <dbReference type="EMBL" id="MBK0332088.1"/>
    </source>
</evidence>
<keyword evidence="10" id="KW-1185">Reference proteome</keyword>